<dbReference type="AlphaFoldDB" id="A0A9W8UGH3"/>
<organism evidence="2 3">
    <name type="scientific">Fusarium irregulare</name>
    <dbReference type="NCBI Taxonomy" id="2494466"/>
    <lineage>
        <taxon>Eukaryota</taxon>
        <taxon>Fungi</taxon>
        <taxon>Dikarya</taxon>
        <taxon>Ascomycota</taxon>
        <taxon>Pezizomycotina</taxon>
        <taxon>Sordariomycetes</taxon>
        <taxon>Hypocreomycetidae</taxon>
        <taxon>Hypocreales</taxon>
        <taxon>Nectriaceae</taxon>
        <taxon>Fusarium</taxon>
        <taxon>Fusarium incarnatum-equiseti species complex</taxon>
    </lineage>
</organism>
<comment type="caution">
    <text evidence="2">The sequence shown here is derived from an EMBL/GenBank/DDBJ whole genome shotgun (WGS) entry which is preliminary data.</text>
</comment>
<dbReference type="EMBL" id="JAPDHF010000001">
    <property type="protein sequence ID" value="KAJ4024684.1"/>
    <property type="molecule type" value="Genomic_DNA"/>
</dbReference>
<dbReference type="Proteomes" id="UP001152130">
    <property type="component" value="Unassembled WGS sequence"/>
</dbReference>
<evidence type="ECO:0000256" key="1">
    <source>
        <dbReference type="SAM" id="MobiDB-lite"/>
    </source>
</evidence>
<accession>A0A9W8UGH3</accession>
<dbReference type="OrthoDB" id="4500473at2759"/>
<evidence type="ECO:0000313" key="3">
    <source>
        <dbReference type="Proteomes" id="UP001152130"/>
    </source>
</evidence>
<evidence type="ECO:0000313" key="2">
    <source>
        <dbReference type="EMBL" id="KAJ4024684.1"/>
    </source>
</evidence>
<name>A0A9W8UGH3_9HYPO</name>
<sequence>MASFSSQPAFHLCPDFHIPPPPDGHLELGSMLRGLDFNGVYSPLDGGDTVEIPDEQLKPISAKTGFSRTLKELRGIEGSIWAKTFGSDGLGAMFSFLRKRENDETLTVDKLLVQYFIPTSEYMKKALEIDNVALHINTSKRKKPVYLVTGLMWVEGAKLSKVRSSQRKLGGQAAATDPHSGPTGGGSGTYEGEESFSSSFDGSTPFILGIRVRKVWWERDGVRQEEEDIVGATLGDRKDSSESILDGLKYVDDEVAGATGQSTVDERKLGKGDPVTWILP</sequence>
<protein>
    <submittedName>
        <fullName evidence="2">Uncharacterized protein</fullName>
    </submittedName>
</protein>
<reference evidence="2" key="1">
    <citation type="submission" date="2022-10" db="EMBL/GenBank/DDBJ databases">
        <title>Fusarium specimens isolated from Avocado Roots.</title>
        <authorList>
            <person name="Stajich J."/>
            <person name="Roper C."/>
            <person name="Heimlech-Rivalta G."/>
        </authorList>
    </citation>
    <scope>NUCLEOTIDE SEQUENCE</scope>
    <source>
        <strain evidence="2">CF00143</strain>
    </source>
</reference>
<proteinExistence type="predicted"/>
<keyword evidence="3" id="KW-1185">Reference proteome</keyword>
<feature type="region of interest" description="Disordered" evidence="1">
    <location>
        <begin position="167"/>
        <end position="199"/>
    </location>
</feature>
<gene>
    <name evidence="2" type="ORF">NW766_000924</name>
</gene>